<organism evidence="1 2">
    <name type="scientific">Coniosporium uncinatum</name>
    <dbReference type="NCBI Taxonomy" id="93489"/>
    <lineage>
        <taxon>Eukaryota</taxon>
        <taxon>Fungi</taxon>
        <taxon>Dikarya</taxon>
        <taxon>Ascomycota</taxon>
        <taxon>Pezizomycotina</taxon>
        <taxon>Dothideomycetes</taxon>
        <taxon>Dothideomycetes incertae sedis</taxon>
        <taxon>Coniosporium</taxon>
    </lineage>
</organism>
<proteinExistence type="predicted"/>
<reference evidence="1" key="1">
    <citation type="submission" date="2024-09" db="EMBL/GenBank/DDBJ databases">
        <title>Black Yeasts Isolated from many extreme environments.</title>
        <authorList>
            <person name="Coleine C."/>
            <person name="Stajich J.E."/>
            <person name="Selbmann L."/>
        </authorList>
    </citation>
    <scope>NUCLEOTIDE SEQUENCE</scope>
    <source>
        <strain evidence="1">CCFEE 5737</strain>
    </source>
</reference>
<gene>
    <name evidence="1" type="ORF">LTS18_010098</name>
</gene>
<accession>A0ACC3DLV3</accession>
<dbReference type="EMBL" id="JAWDJW010002791">
    <property type="protein sequence ID" value="KAK3077496.1"/>
    <property type="molecule type" value="Genomic_DNA"/>
</dbReference>
<name>A0ACC3DLV3_9PEZI</name>
<evidence type="ECO:0000313" key="2">
    <source>
        <dbReference type="Proteomes" id="UP001186974"/>
    </source>
</evidence>
<dbReference type="Proteomes" id="UP001186974">
    <property type="component" value="Unassembled WGS sequence"/>
</dbReference>
<keyword evidence="2" id="KW-1185">Reference proteome</keyword>
<evidence type="ECO:0000313" key="1">
    <source>
        <dbReference type="EMBL" id="KAK3077496.1"/>
    </source>
</evidence>
<protein>
    <submittedName>
        <fullName evidence="1">Uncharacterized protein</fullName>
    </submittedName>
</protein>
<sequence>MKALSLHYRTTLKAQNQPHTITVHLEFLRRTSVGPAKFVVKNVKLGRQTSICHVTLIQEDREEVVGYFTNTNLGTEKGPSFETGWTLHPPTRPVDLQALKRGDDKEWTQQAEMPFANFRKASQRVKWFFPRNGQPLKSVSDEWLTFTTGERFTQESLGFLCDMFPQVVENYHHDDPYTVSKRSGKSKPPAAMYWYPTLLLNLDVKKALPEEGVEFLFIRAQTKKIKNGRIDLEIIIMDEEGDVIALSHHVTLVLGTERNLAKRKVTDGSSKI</sequence>
<comment type="caution">
    <text evidence="1">The sequence shown here is derived from an EMBL/GenBank/DDBJ whole genome shotgun (WGS) entry which is preliminary data.</text>
</comment>